<accession>A0A8H8WPM9</accession>
<dbReference type="Proteomes" id="UP000663508">
    <property type="component" value="Chromosome"/>
</dbReference>
<protein>
    <recommendedName>
        <fullName evidence="3">DUF29 domain-containing protein</fullName>
    </recommendedName>
</protein>
<evidence type="ECO:0000313" key="1">
    <source>
        <dbReference type="EMBL" id="BCM82048.1"/>
    </source>
</evidence>
<reference evidence="1" key="1">
    <citation type="submission" date="2020-11" db="EMBL/GenBank/DDBJ databases">
        <title>Complete genome sequence of a novel pathogenic Methylobacterium strain isolated from rice in Vietnam.</title>
        <authorList>
            <person name="Lai K."/>
            <person name="Okazaki S."/>
            <person name="Higashi K."/>
            <person name="Mori H."/>
            <person name="Toyoda A."/>
            <person name="Kurokawa K."/>
        </authorList>
    </citation>
    <scope>NUCLEOTIDE SEQUENCE</scope>
    <source>
        <strain evidence="1">VL1</strain>
    </source>
</reference>
<proteinExistence type="predicted"/>
<sequence>MDEIRTDQPSLYDEDVVAWAEQQAAALRALGARPDLSNVLDWENVIEEVEAVGSSQVSAVESALRLVLVHLIKHLSAPHLPPSQHWRAEVVAFQITAQDSYRASMRRKIDLDKVWRNAVVQAEANLTAYHDAVVPGLPETSPFTLDDLVAESFDIDRRLIQLAASLDSTRATRRRR</sequence>
<dbReference type="AlphaFoldDB" id="A0A8H8WPM9"/>
<dbReference type="Gene3D" id="1.20.1220.20">
    <property type="entry name" value="Uncharcterised protein PF01724"/>
    <property type="match status" value="1"/>
</dbReference>
<organism evidence="1 2">
    <name type="scientific">Methylobacterium indicum</name>
    <dbReference type="NCBI Taxonomy" id="1775910"/>
    <lineage>
        <taxon>Bacteria</taxon>
        <taxon>Pseudomonadati</taxon>
        <taxon>Pseudomonadota</taxon>
        <taxon>Alphaproteobacteria</taxon>
        <taxon>Hyphomicrobiales</taxon>
        <taxon>Methylobacteriaceae</taxon>
        <taxon>Methylobacterium</taxon>
    </lineage>
</organism>
<dbReference type="Pfam" id="PF01724">
    <property type="entry name" value="DUF29"/>
    <property type="match status" value="1"/>
</dbReference>
<dbReference type="RefSeq" id="WP_207181280.1">
    <property type="nucleotide sequence ID" value="NZ_AP024145.1"/>
</dbReference>
<dbReference type="InterPro" id="IPR002636">
    <property type="entry name" value="DUF29"/>
</dbReference>
<evidence type="ECO:0008006" key="3">
    <source>
        <dbReference type="Google" id="ProtNLM"/>
    </source>
</evidence>
<name>A0A8H8WPM9_9HYPH</name>
<dbReference type="KEGG" id="mind:mvi_05090"/>
<evidence type="ECO:0000313" key="2">
    <source>
        <dbReference type="Proteomes" id="UP000663508"/>
    </source>
</evidence>
<dbReference type="EMBL" id="AP024145">
    <property type="protein sequence ID" value="BCM82048.1"/>
    <property type="molecule type" value="Genomic_DNA"/>
</dbReference>
<dbReference type="PANTHER" id="PTHR34235">
    <property type="entry name" value="SLR1203 PROTEIN-RELATED"/>
    <property type="match status" value="1"/>
</dbReference>
<gene>
    <name evidence="1" type="ORF">mvi_05090</name>
</gene>